<dbReference type="GO" id="GO:0005886">
    <property type="term" value="C:plasma membrane"/>
    <property type="evidence" value="ECO:0007669"/>
    <property type="project" value="TreeGrafter"/>
</dbReference>
<dbReference type="PANTHER" id="PTHR34138:SF1">
    <property type="entry name" value="CELL SHAPE-DETERMINING PROTEIN MREC"/>
    <property type="match status" value="1"/>
</dbReference>
<dbReference type="InterPro" id="IPR042175">
    <property type="entry name" value="Cell/Rod_MreC_2"/>
</dbReference>
<dbReference type="InterPro" id="IPR042177">
    <property type="entry name" value="Cell/Rod_1"/>
</dbReference>
<dbReference type="RefSeq" id="WP_073018137.1">
    <property type="nucleotide sequence ID" value="NZ_FQXU01000005.1"/>
</dbReference>
<feature type="transmembrane region" description="Helical" evidence="7">
    <location>
        <begin position="7"/>
        <end position="27"/>
    </location>
</feature>
<evidence type="ECO:0000256" key="1">
    <source>
        <dbReference type="ARBA" id="ARBA00009369"/>
    </source>
</evidence>
<dbReference type="Gene3D" id="2.40.10.340">
    <property type="entry name" value="Rod shape-determining protein MreC, domain 1"/>
    <property type="match status" value="1"/>
</dbReference>
<evidence type="ECO:0000313" key="9">
    <source>
        <dbReference type="EMBL" id="SHH99232.1"/>
    </source>
</evidence>
<organism evidence="9 10">
    <name type="scientific">Clostridium intestinale DSM 6191</name>
    <dbReference type="NCBI Taxonomy" id="1121320"/>
    <lineage>
        <taxon>Bacteria</taxon>
        <taxon>Bacillati</taxon>
        <taxon>Bacillota</taxon>
        <taxon>Clostridia</taxon>
        <taxon>Eubacteriales</taxon>
        <taxon>Clostridiaceae</taxon>
        <taxon>Clostridium</taxon>
    </lineage>
</organism>
<dbReference type="PANTHER" id="PTHR34138">
    <property type="entry name" value="CELL SHAPE-DETERMINING PROTEIN MREC"/>
    <property type="match status" value="1"/>
</dbReference>
<evidence type="ECO:0000259" key="8">
    <source>
        <dbReference type="Pfam" id="PF04085"/>
    </source>
</evidence>
<dbReference type="Gene3D" id="2.40.10.350">
    <property type="entry name" value="Rod shape-determining protein MreC, domain 2"/>
    <property type="match status" value="1"/>
</dbReference>
<dbReference type="EMBL" id="FQXU01000005">
    <property type="protein sequence ID" value="SHH99232.1"/>
    <property type="molecule type" value="Genomic_DNA"/>
</dbReference>
<keyword evidence="6" id="KW-0175">Coiled coil</keyword>
<keyword evidence="7" id="KW-1133">Transmembrane helix</keyword>
<protein>
    <recommendedName>
        <fullName evidence="2 5">Cell shape-determining protein MreC</fullName>
    </recommendedName>
    <alternativeName>
        <fullName evidence="4 5">Cell shape protein MreC</fullName>
    </alternativeName>
</protein>
<reference evidence="9 10" key="1">
    <citation type="submission" date="2016-11" db="EMBL/GenBank/DDBJ databases">
        <authorList>
            <person name="Jaros S."/>
            <person name="Januszkiewicz K."/>
            <person name="Wedrychowicz H."/>
        </authorList>
    </citation>
    <scope>NUCLEOTIDE SEQUENCE [LARGE SCALE GENOMIC DNA]</scope>
    <source>
        <strain evidence="9 10">DSM 6191</strain>
    </source>
</reference>
<dbReference type="Pfam" id="PF04085">
    <property type="entry name" value="MreC"/>
    <property type="match status" value="1"/>
</dbReference>
<keyword evidence="7" id="KW-0812">Transmembrane</keyword>
<feature type="domain" description="Rod shape-determining protein MreC beta-barrel core" evidence="8">
    <location>
        <begin position="121"/>
        <end position="270"/>
    </location>
</feature>
<dbReference type="Proteomes" id="UP000184241">
    <property type="component" value="Unassembled WGS sequence"/>
</dbReference>
<dbReference type="GO" id="GO:0008360">
    <property type="term" value="P:regulation of cell shape"/>
    <property type="evidence" value="ECO:0007669"/>
    <property type="project" value="UniProtKB-KW"/>
</dbReference>
<accession>A0A1M5XHX5</accession>
<dbReference type="AlphaFoldDB" id="A0A1M5XHX5"/>
<evidence type="ECO:0000256" key="7">
    <source>
        <dbReference type="SAM" id="Phobius"/>
    </source>
</evidence>
<keyword evidence="7" id="KW-0472">Membrane</keyword>
<comment type="function">
    <text evidence="5">Involved in formation and maintenance of cell shape.</text>
</comment>
<evidence type="ECO:0000256" key="2">
    <source>
        <dbReference type="ARBA" id="ARBA00013855"/>
    </source>
</evidence>
<sequence>MRLFKNKLAVTIIVLSVSFLIIIVYSFRKENKTIFESGAGAALNPIQKLAYKVTDNFKGAVDFFYNFSEVKAENRKLSEENKDLRIKLIEYNRLKEENESLRKVVDFANQDENFDYVGTNIIGHSGGGFSGGYIIDKGSKNQIEKGMVVVSDNGLVGQVTSVGDNWAVVQSLINENIAIASKIESTQETTGVLQGYKDSKNKLLTKLYNIPIDSPIKAGDVILTSGVGEIPKDIRIGEVISVEDDNVKVMKNAVVQPYVDFNKLESLFVVVPKEKRNIKVDN</sequence>
<dbReference type="NCBIfam" id="TIGR00219">
    <property type="entry name" value="mreC"/>
    <property type="match status" value="1"/>
</dbReference>
<comment type="similarity">
    <text evidence="1 5">Belongs to the MreC family.</text>
</comment>
<evidence type="ECO:0000256" key="5">
    <source>
        <dbReference type="PIRNR" id="PIRNR038471"/>
    </source>
</evidence>
<evidence type="ECO:0000313" key="10">
    <source>
        <dbReference type="Proteomes" id="UP000184241"/>
    </source>
</evidence>
<name>A0A1M5XHX5_9CLOT</name>
<dbReference type="InterPro" id="IPR007221">
    <property type="entry name" value="MreC"/>
</dbReference>
<proteinExistence type="inferred from homology"/>
<gene>
    <name evidence="9" type="ORF">SAMN02745941_01430</name>
</gene>
<evidence type="ECO:0000256" key="6">
    <source>
        <dbReference type="SAM" id="Coils"/>
    </source>
</evidence>
<dbReference type="PIRSF" id="PIRSF038471">
    <property type="entry name" value="MreC"/>
    <property type="match status" value="1"/>
</dbReference>
<keyword evidence="3 5" id="KW-0133">Cell shape</keyword>
<dbReference type="InterPro" id="IPR055342">
    <property type="entry name" value="MreC_beta-barrel_core"/>
</dbReference>
<evidence type="ECO:0000256" key="4">
    <source>
        <dbReference type="ARBA" id="ARBA00032089"/>
    </source>
</evidence>
<evidence type="ECO:0000256" key="3">
    <source>
        <dbReference type="ARBA" id="ARBA00022960"/>
    </source>
</evidence>
<feature type="coiled-coil region" evidence="6">
    <location>
        <begin position="67"/>
        <end position="111"/>
    </location>
</feature>